<dbReference type="InterPro" id="IPR052982">
    <property type="entry name" value="SRP1/TIP1-like"/>
</dbReference>
<keyword evidence="3" id="KW-0472">Membrane</keyword>
<evidence type="ECO:0000256" key="1">
    <source>
        <dbReference type="ARBA" id="ARBA00022729"/>
    </source>
</evidence>
<accession>A0A1Y6L7R2</accession>
<dbReference type="PANTHER" id="PTHR40633">
    <property type="entry name" value="MATRIX PROTEIN, PUTATIVE (AFU_ORTHOLOGUE AFUA_8G05410)-RELATED"/>
    <property type="match status" value="1"/>
</dbReference>
<keyword evidence="3" id="KW-0812">Transmembrane</keyword>
<feature type="transmembrane region" description="Helical" evidence="3">
    <location>
        <begin position="208"/>
        <end position="228"/>
    </location>
</feature>
<evidence type="ECO:0000256" key="4">
    <source>
        <dbReference type="SAM" id="SignalP"/>
    </source>
</evidence>
<dbReference type="AlphaFoldDB" id="A0A1Y6L7R2"/>
<evidence type="ECO:0000313" key="7">
    <source>
        <dbReference type="Proteomes" id="UP000215453"/>
    </source>
</evidence>
<feature type="compositionally biased region" description="Low complexity" evidence="2">
    <location>
        <begin position="149"/>
        <end position="187"/>
    </location>
</feature>
<name>A0A1Y6L7R2_ZYMTR</name>
<protein>
    <recommendedName>
        <fullName evidence="5">Yeast cell wall synthesis Kre9/Knh1-like N-terminal domain-containing protein</fullName>
    </recommendedName>
</protein>
<feature type="signal peptide" evidence="4">
    <location>
        <begin position="1"/>
        <end position="17"/>
    </location>
</feature>
<dbReference type="PANTHER" id="PTHR40633:SF1">
    <property type="entry name" value="GPI ANCHORED SERINE-THREONINE RICH PROTEIN (AFU_ORTHOLOGUE AFUA_1G03630)"/>
    <property type="match status" value="1"/>
</dbReference>
<dbReference type="EMBL" id="LT882676">
    <property type="protein sequence ID" value="SMY19619.1"/>
    <property type="molecule type" value="Genomic_DNA"/>
</dbReference>
<organism evidence="6 7">
    <name type="scientific">Zymoseptoria tritici ST99CH_1A5</name>
    <dbReference type="NCBI Taxonomy" id="1276529"/>
    <lineage>
        <taxon>Eukaryota</taxon>
        <taxon>Fungi</taxon>
        <taxon>Dikarya</taxon>
        <taxon>Ascomycota</taxon>
        <taxon>Pezizomycotina</taxon>
        <taxon>Dothideomycetes</taxon>
        <taxon>Dothideomycetidae</taxon>
        <taxon>Mycosphaerellales</taxon>
        <taxon>Mycosphaerellaceae</taxon>
        <taxon>Zymoseptoria</taxon>
    </lineage>
</organism>
<keyword evidence="1 4" id="KW-0732">Signal</keyword>
<proteinExistence type="predicted"/>
<feature type="compositionally biased region" description="Polar residues" evidence="2">
    <location>
        <begin position="135"/>
        <end position="147"/>
    </location>
</feature>
<evidence type="ECO:0000313" key="6">
    <source>
        <dbReference type="EMBL" id="SMY19619.1"/>
    </source>
</evidence>
<dbReference type="InterPro" id="IPR018466">
    <property type="entry name" value="Kre9/Knh1-like_N"/>
</dbReference>
<evidence type="ECO:0000256" key="2">
    <source>
        <dbReference type="SAM" id="MobiDB-lite"/>
    </source>
</evidence>
<dbReference type="Pfam" id="PF10342">
    <property type="entry name" value="Kre9_KNH"/>
    <property type="match status" value="1"/>
</dbReference>
<sequence length="229" mass="23305">MFSKTILLSAFAAMAYAQAVSEVLYFTRVINPVTAGMQTAITYATNDTTSPVTILLKKGPSGDLKTVSTLTDSATNGQFIWTPSTSLENGVNYALEITQGTQLNYFGPFQIQGATGEGSSSSSSSSSSMGMNPPTYGSHNATTTASGYPSMITSNSTMPSNTTMPHGNSTMATTTSARRPSSTDDSSNSAIYQGGSATTGKGAAQTGAATMIGSSIALVFGAAAAVLMG</sequence>
<feature type="domain" description="Yeast cell wall synthesis Kre9/Knh1-like N-terminal" evidence="5">
    <location>
        <begin position="32"/>
        <end position="111"/>
    </location>
</feature>
<feature type="compositionally biased region" description="Low complexity" evidence="2">
    <location>
        <begin position="119"/>
        <end position="128"/>
    </location>
</feature>
<dbReference type="Proteomes" id="UP000215453">
    <property type="component" value="Chromosome 1"/>
</dbReference>
<reference evidence="6 7" key="1">
    <citation type="submission" date="2016-10" db="EMBL/GenBank/DDBJ databases">
        <authorList>
            <person name="Varghese N."/>
        </authorList>
    </citation>
    <scope>NUCLEOTIDE SEQUENCE [LARGE SCALE GENOMIC DNA]</scope>
</reference>
<feature type="chain" id="PRO_5012825528" description="Yeast cell wall synthesis Kre9/Knh1-like N-terminal domain-containing protein" evidence="4">
    <location>
        <begin position="18"/>
        <end position="229"/>
    </location>
</feature>
<evidence type="ECO:0000259" key="5">
    <source>
        <dbReference type="Pfam" id="PF10342"/>
    </source>
</evidence>
<evidence type="ECO:0000256" key="3">
    <source>
        <dbReference type="SAM" id="Phobius"/>
    </source>
</evidence>
<gene>
    <name evidence="6" type="ORF">ZT1A5_G1054</name>
</gene>
<keyword evidence="3" id="KW-1133">Transmembrane helix</keyword>
<feature type="region of interest" description="Disordered" evidence="2">
    <location>
        <begin position="114"/>
        <end position="190"/>
    </location>
</feature>